<sequence>VGIRPVGQVPRRRQNLHQPVRTLLGYASFESLSLKIENLSSFVWNVPSTPQPLEQQRFLAVPERKTTRISSKEYRNTE</sequence>
<evidence type="ECO:0000313" key="2">
    <source>
        <dbReference type="Proteomes" id="UP000499080"/>
    </source>
</evidence>
<comment type="caution">
    <text evidence="1">The sequence shown here is derived from an EMBL/GenBank/DDBJ whole genome shotgun (WGS) entry which is preliminary data.</text>
</comment>
<dbReference type="Proteomes" id="UP000499080">
    <property type="component" value="Unassembled WGS sequence"/>
</dbReference>
<feature type="non-terminal residue" evidence="1">
    <location>
        <position position="1"/>
    </location>
</feature>
<name>A0A4Y1ZQ69_ARAVE</name>
<reference evidence="1 2" key="1">
    <citation type="journal article" date="2019" name="Sci. Rep.">
        <title>Orb-weaving spider Araneus ventricosus genome elucidates the spidroin gene catalogue.</title>
        <authorList>
            <person name="Kono N."/>
            <person name="Nakamura H."/>
            <person name="Ohtoshi R."/>
            <person name="Moran D.A.P."/>
            <person name="Shinohara A."/>
            <person name="Yoshida Y."/>
            <person name="Fujiwara M."/>
            <person name="Mori M."/>
            <person name="Tomita M."/>
            <person name="Arakawa K."/>
        </authorList>
    </citation>
    <scope>NUCLEOTIDE SEQUENCE [LARGE SCALE GENOMIC DNA]</scope>
</reference>
<proteinExistence type="predicted"/>
<keyword evidence="2" id="KW-1185">Reference proteome</keyword>
<dbReference type="EMBL" id="BGPR01227586">
    <property type="protein sequence ID" value="GBL62539.1"/>
    <property type="molecule type" value="Genomic_DNA"/>
</dbReference>
<accession>A0A4Y1ZQ69</accession>
<dbReference type="AlphaFoldDB" id="A0A4Y1ZQ69"/>
<protein>
    <submittedName>
        <fullName evidence="1">Uncharacterized protein</fullName>
    </submittedName>
</protein>
<gene>
    <name evidence="1" type="ORF">AVEN_175219_1</name>
</gene>
<evidence type="ECO:0000313" key="1">
    <source>
        <dbReference type="EMBL" id="GBL62539.1"/>
    </source>
</evidence>
<organism evidence="1 2">
    <name type="scientific">Araneus ventricosus</name>
    <name type="common">Orbweaver spider</name>
    <name type="synonym">Epeira ventricosa</name>
    <dbReference type="NCBI Taxonomy" id="182803"/>
    <lineage>
        <taxon>Eukaryota</taxon>
        <taxon>Metazoa</taxon>
        <taxon>Ecdysozoa</taxon>
        <taxon>Arthropoda</taxon>
        <taxon>Chelicerata</taxon>
        <taxon>Arachnida</taxon>
        <taxon>Araneae</taxon>
        <taxon>Araneomorphae</taxon>
        <taxon>Entelegynae</taxon>
        <taxon>Araneoidea</taxon>
        <taxon>Araneidae</taxon>
        <taxon>Araneus</taxon>
    </lineage>
</organism>